<protein>
    <submittedName>
        <fullName evidence="1">Uncharacterized protein</fullName>
    </submittedName>
</protein>
<gene>
    <name evidence="1" type="ORF">CDAR_570471</name>
</gene>
<dbReference type="AlphaFoldDB" id="A0AAV4TK94"/>
<accession>A0AAV4TK94</accession>
<name>A0AAV4TK94_9ARAC</name>
<sequence length="124" mass="13530">MVIKTFHILKERVLCDKARGSSRIVCNVLSCKCGNVCLRFTKRHVIGHEGAICSFSTGHSNGHHAAAATLSSAGGELDINGSIIRLTSQINDLRNTAMLLFSATEDVLLLALGFDEEETVWRRC</sequence>
<comment type="caution">
    <text evidence="1">The sequence shown here is derived from an EMBL/GenBank/DDBJ whole genome shotgun (WGS) entry which is preliminary data.</text>
</comment>
<dbReference type="EMBL" id="BPLQ01009717">
    <property type="protein sequence ID" value="GIY46154.1"/>
    <property type="molecule type" value="Genomic_DNA"/>
</dbReference>
<proteinExistence type="predicted"/>
<evidence type="ECO:0000313" key="1">
    <source>
        <dbReference type="EMBL" id="GIY46154.1"/>
    </source>
</evidence>
<evidence type="ECO:0000313" key="2">
    <source>
        <dbReference type="Proteomes" id="UP001054837"/>
    </source>
</evidence>
<dbReference type="Proteomes" id="UP001054837">
    <property type="component" value="Unassembled WGS sequence"/>
</dbReference>
<keyword evidence="2" id="KW-1185">Reference proteome</keyword>
<reference evidence="1 2" key="1">
    <citation type="submission" date="2021-06" db="EMBL/GenBank/DDBJ databases">
        <title>Caerostris darwini draft genome.</title>
        <authorList>
            <person name="Kono N."/>
            <person name="Arakawa K."/>
        </authorList>
    </citation>
    <scope>NUCLEOTIDE SEQUENCE [LARGE SCALE GENOMIC DNA]</scope>
</reference>
<organism evidence="1 2">
    <name type="scientific">Caerostris darwini</name>
    <dbReference type="NCBI Taxonomy" id="1538125"/>
    <lineage>
        <taxon>Eukaryota</taxon>
        <taxon>Metazoa</taxon>
        <taxon>Ecdysozoa</taxon>
        <taxon>Arthropoda</taxon>
        <taxon>Chelicerata</taxon>
        <taxon>Arachnida</taxon>
        <taxon>Araneae</taxon>
        <taxon>Araneomorphae</taxon>
        <taxon>Entelegynae</taxon>
        <taxon>Araneoidea</taxon>
        <taxon>Araneidae</taxon>
        <taxon>Caerostris</taxon>
    </lineage>
</organism>